<evidence type="ECO:0000256" key="4">
    <source>
        <dbReference type="ARBA" id="ARBA00022694"/>
    </source>
</evidence>
<organism evidence="6">
    <name type="scientific">freshwater metagenome</name>
    <dbReference type="NCBI Taxonomy" id="449393"/>
    <lineage>
        <taxon>unclassified sequences</taxon>
        <taxon>metagenomes</taxon>
        <taxon>ecological metagenomes</taxon>
    </lineage>
</organism>
<accession>A0A6J6B8D0</accession>
<dbReference type="FunFam" id="3.40.50.150:FF:000019">
    <property type="entry name" value="tRNA (adenine(58)-N(1))-methyltransferase TrmI"/>
    <property type="match status" value="1"/>
</dbReference>
<dbReference type="SUPFAM" id="SSF53335">
    <property type="entry name" value="S-adenosyl-L-methionine-dependent methyltransferases"/>
    <property type="match status" value="1"/>
</dbReference>
<dbReference type="Gene3D" id="3.40.50.150">
    <property type="entry name" value="Vaccinia Virus protein VP39"/>
    <property type="match status" value="1"/>
</dbReference>
<dbReference type="PANTHER" id="PTHR12133:SF1">
    <property type="entry name" value="TRNA (ADENINE(58)-N(1))-METHYLTRANSFERASE, MITOCHONDRIAL"/>
    <property type="match status" value="1"/>
</dbReference>
<keyword evidence="1" id="KW-0489">Methyltransferase</keyword>
<proteinExistence type="predicted"/>
<dbReference type="Pfam" id="PF08704">
    <property type="entry name" value="GCD14"/>
    <property type="match status" value="1"/>
</dbReference>
<gene>
    <name evidence="6" type="ORF">UFOPK1446_00085</name>
</gene>
<protein>
    <submittedName>
        <fullName evidence="6">Unannotated protein</fullName>
    </submittedName>
</protein>
<keyword evidence="4" id="KW-0819">tRNA processing</keyword>
<evidence type="ECO:0000259" key="5">
    <source>
        <dbReference type="Pfam" id="PF08704"/>
    </source>
</evidence>
<dbReference type="EMBL" id="CAEZSO010000007">
    <property type="protein sequence ID" value="CAB4535125.1"/>
    <property type="molecule type" value="Genomic_DNA"/>
</dbReference>
<evidence type="ECO:0000313" key="6">
    <source>
        <dbReference type="EMBL" id="CAB4535125.1"/>
    </source>
</evidence>
<name>A0A6J6B8D0_9ZZZZ</name>
<evidence type="ECO:0000256" key="2">
    <source>
        <dbReference type="ARBA" id="ARBA00022679"/>
    </source>
</evidence>
<evidence type="ECO:0000256" key="1">
    <source>
        <dbReference type="ARBA" id="ARBA00022603"/>
    </source>
</evidence>
<keyword evidence="2" id="KW-0808">Transferase</keyword>
<sequence>MDFVLSMPRGATVIYPKDSAAIISVADIFPGARVLEAGAGSGALSCSLLRAIGPNGRLFSFERREDFAEIAAANVLKFFGETQSTWSLTTGDLVESLPESEAAAGVDREVLDMLAPWECIDAVASVLIPGGVLVVYVATTTQMSTVVEALREHGEFTEPVTTETLVRSWHVEGLAVRPDHRMIGHTGFLVQTRRMAPGIAAPPRRRRPAKG</sequence>
<dbReference type="InterPro" id="IPR014816">
    <property type="entry name" value="tRNA_MeTrfase_Gcd14"/>
</dbReference>
<dbReference type="PROSITE" id="PS51620">
    <property type="entry name" value="SAM_TRM61"/>
    <property type="match status" value="1"/>
</dbReference>
<feature type="domain" description="tRNA (adenine(58)-N(1))-methyltransferase catalytic subunit TRM61 C-terminal" evidence="5">
    <location>
        <begin position="6"/>
        <end position="172"/>
    </location>
</feature>
<reference evidence="6" key="1">
    <citation type="submission" date="2020-05" db="EMBL/GenBank/DDBJ databases">
        <authorList>
            <person name="Chiriac C."/>
            <person name="Salcher M."/>
            <person name="Ghai R."/>
            <person name="Kavagutti S V."/>
        </authorList>
    </citation>
    <scope>NUCLEOTIDE SEQUENCE</scope>
</reference>
<dbReference type="GO" id="GO:0030488">
    <property type="term" value="P:tRNA methylation"/>
    <property type="evidence" value="ECO:0007669"/>
    <property type="project" value="InterPro"/>
</dbReference>
<dbReference type="CDD" id="cd02440">
    <property type="entry name" value="AdoMet_MTases"/>
    <property type="match status" value="1"/>
</dbReference>
<dbReference type="InterPro" id="IPR029063">
    <property type="entry name" value="SAM-dependent_MTases_sf"/>
</dbReference>
<dbReference type="InterPro" id="IPR049470">
    <property type="entry name" value="TRM61_C"/>
</dbReference>
<dbReference type="AlphaFoldDB" id="A0A6J6B8D0"/>
<dbReference type="PANTHER" id="PTHR12133">
    <property type="entry name" value="TRNA (ADENINE(58)-N(1))-METHYLTRANSFERASE"/>
    <property type="match status" value="1"/>
</dbReference>
<evidence type="ECO:0000256" key="3">
    <source>
        <dbReference type="ARBA" id="ARBA00022691"/>
    </source>
</evidence>
<dbReference type="PIRSF" id="PIRSF017269">
    <property type="entry name" value="GCD14"/>
    <property type="match status" value="1"/>
</dbReference>
<keyword evidence="3" id="KW-0949">S-adenosyl-L-methionine</keyword>
<dbReference type="GO" id="GO:0031515">
    <property type="term" value="C:tRNA (m1A) methyltransferase complex"/>
    <property type="evidence" value="ECO:0007669"/>
    <property type="project" value="InterPro"/>
</dbReference>
<dbReference type="GO" id="GO:0160107">
    <property type="term" value="F:tRNA (adenine(58)-N1)-methyltransferase activity"/>
    <property type="evidence" value="ECO:0007669"/>
    <property type="project" value="InterPro"/>
</dbReference>